<evidence type="ECO:0000256" key="1">
    <source>
        <dbReference type="ARBA" id="ARBA00022679"/>
    </source>
</evidence>
<dbReference type="PANTHER" id="PTHR43793:SF1">
    <property type="entry name" value="FAD SYNTHASE"/>
    <property type="match status" value="1"/>
</dbReference>
<keyword evidence="1 4" id="KW-0808">Transferase</keyword>
<dbReference type="RefSeq" id="WP_036763401.1">
    <property type="nucleotide sequence ID" value="NZ_CP073684.1"/>
</dbReference>
<gene>
    <name evidence="4" type="primary">tagD</name>
    <name evidence="4" type="ORF">NCTC11647_02040</name>
</gene>
<evidence type="ECO:0000259" key="3">
    <source>
        <dbReference type="Pfam" id="PF01467"/>
    </source>
</evidence>
<name>A0A2T3QHN3_PHODM</name>
<dbReference type="Gene3D" id="3.40.50.620">
    <property type="entry name" value="HUPs"/>
    <property type="match status" value="1"/>
</dbReference>
<protein>
    <submittedName>
        <fullName evidence="4">Glycerol-3-phosphate cytidylyltransferase</fullName>
        <ecNumber evidence="4">2.7.7.39</ecNumber>
    </submittedName>
</protein>
<dbReference type="SUPFAM" id="SSF52374">
    <property type="entry name" value="Nucleotidylyl transferase"/>
    <property type="match status" value="1"/>
</dbReference>
<dbReference type="InterPro" id="IPR004821">
    <property type="entry name" value="Cyt_trans-like"/>
</dbReference>
<dbReference type="EMBL" id="UATL01000001">
    <property type="protein sequence ID" value="SPY28936.1"/>
    <property type="molecule type" value="Genomic_DNA"/>
</dbReference>
<evidence type="ECO:0000256" key="2">
    <source>
        <dbReference type="ARBA" id="ARBA00022695"/>
    </source>
</evidence>
<dbReference type="GO" id="GO:0047348">
    <property type="term" value="F:glycerol-3-phosphate cytidylyltransferase activity"/>
    <property type="evidence" value="ECO:0007669"/>
    <property type="project" value="UniProtKB-EC"/>
</dbReference>
<dbReference type="PANTHER" id="PTHR43793">
    <property type="entry name" value="FAD SYNTHASE"/>
    <property type="match status" value="1"/>
</dbReference>
<dbReference type="OrthoDB" id="9802794at2"/>
<feature type="domain" description="Cytidyltransferase-like" evidence="3">
    <location>
        <begin position="8"/>
        <end position="100"/>
    </location>
</feature>
<dbReference type="InterPro" id="IPR014729">
    <property type="entry name" value="Rossmann-like_a/b/a_fold"/>
</dbReference>
<dbReference type="Pfam" id="PF01467">
    <property type="entry name" value="CTP_transf_like"/>
    <property type="match status" value="1"/>
</dbReference>
<evidence type="ECO:0000313" key="4">
    <source>
        <dbReference type="EMBL" id="SPY28936.1"/>
    </source>
</evidence>
<dbReference type="NCBIfam" id="TIGR00125">
    <property type="entry name" value="cyt_tran_rel"/>
    <property type="match status" value="1"/>
</dbReference>
<dbReference type="EC" id="2.7.7.39" evidence="4"/>
<organism evidence="4 5">
    <name type="scientific">Photobacterium damselae</name>
    <dbReference type="NCBI Taxonomy" id="38293"/>
    <lineage>
        <taxon>Bacteria</taxon>
        <taxon>Pseudomonadati</taxon>
        <taxon>Pseudomonadota</taxon>
        <taxon>Gammaproteobacteria</taxon>
        <taxon>Vibrionales</taxon>
        <taxon>Vibrionaceae</taxon>
        <taxon>Photobacterium</taxon>
    </lineage>
</organism>
<accession>A0A2T3QHN3</accession>
<evidence type="ECO:0000313" key="5">
    <source>
        <dbReference type="Proteomes" id="UP000251647"/>
    </source>
</evidence>
<dbReference type="AlphaFoldDB" id="A0A2T3QHN3"/>
<keyword evidence="2 4" id="KW-0548">Nucleotidyltransferase</keyword>
<sequence>MQDKVVYVSGTFDLFHSNHLKMINYARGLGSTLIVGVSTDELVCSYKKPPTIPFEERIAIVEGLKAPDVVIPQHTLDHNSTVENLNIDIFVIGDDWVGKYDYLREKGVKVFYFPYGKGVSSTNLKQKIYKQYAEIVKDTDEHPIPEPKDHLA</sequence>
<dbReference type="Proteomes" id="UP000251647">
    <property type="component" value="Unassembled WGS sequence"/>
</dbReference>
<reference evidence="4 5" key="1">
    <citation type="submission" date="2018-06" db="EMBL/GenBank/DDBJ databases">
        <authorList>
            <consortium name="Pathogen Informatics"/>
            <person name="Doyle S."/>
        </authorList>
    </citation>
    <scope>NUCLEOTIDE SEQUENCE [LARGE SCALE GENOMIC DNA]</scope>
    <source>
        <strain evidence="4 5">NCTC11647</strain>
    </source>
</reference>
<proteinExistence type="predicted"/>
<dbReference type="InterPro" id="IPR050385">
    <property type="entry name" value="Archaeal_FAD_synthase"/>
</dbReference>